<dbReference type="InParanoid" id="A0A0H2S0B1"/>
<dbReference type="OrthoDB" id="3258136at2759"/>
<sequence length="262" mass="29691">MRHDIKPFSQLGPIHAFFPPRCAHPQRTSFDLPFERTETMILELVDHDLLNTRLVDVESGRVQFKIGTRASYSKGDEDGVVIVTSRYTAISDSEGIVAEIEWTGEEKKSGGLVRILDQNAMNFACLFPGQTSIANNKDQLVIPTRLGYEWVATRDVLGVRSVVDQATVFDFSDQSTSSRKSIGRSSGHGDRIRIKELQKYDIVELLVGFIFVNLMRRSKFNLPKYQFPLVDTHHETRQSAPNVFSHLKDTFSGFRSLRRPTA</sequence>
<organism evidence="1 2">
    <name type="scientific">Schizopora paradoxa</name>
    <dbReference type="NCBI Taxonomy" id="27342"/>
    <lineage>
        <taxon>Eukaryota</taxon>
        <taxon>Fungi</taxon>
        <taxon>Dikarya</taxon>
        <taxon>Basidiomycota</taxon>
        <taxon>Agaricomycotina</taxon>
        <taxon>Agaricomycetes</taxon>
        <taxon>Hymenochaetales</taxon>
        <taxon>Schizoporaceae</taxon>
        <taxon>Schizopora</taxon>
    </lineage>
</organism>
<dbReference type="AlphaFoldDB" id="A0A0H2S0B1"/>
<gene>
    <name evidence="1" type="ORF">SCHPADRAFT_999596</name>
</gene>
<accession>A0A0H2S0B1</accession>
<dbReference type="STRING" id="27342.A0A0H2S0B1"/>
<protein>
    <submittedName>
        <fullName evidence="1">Uncharacterized protein</fullName>
    </submittedName>
</protein>
<dbReference type="EMBL" id="KQ086027">
    <property type="protein sequence ID" value="KLO10426.1"/>
    <property type="molecule type" value="Genomic_DNA"/>
</dbReference>
<evidence type="ECO:0000313" key="2">
    <source>
        <dbReference type="Proteomes" id="UP000053477"/>
    </source>
</evidence>
<name>A0A0H2S0B1_9AGAM</name>
<reference evidence="1 2" key="1">
    <citation type="submission" date="2015-04" db="EMBL/GenBank/DDBJ databases">
        <title>Complete genome sequence of Schizopora paradoxa KUC8140, a cosmopolitan wood degrader in East Asia.</title>
        <authorList>
            <consortium name="DOE Joint Genome Institute"/>
            <person name="Min B."/>
            <person name="Park H."/>
            <person name="Jang Y."/>
            <person name="Kim J.-J."/>
            <person name="Kim K.H."/>
            <person name="Pangilinan J."/>
            <person name="Lipzen A."/>
            <person name="Riley R."/>
            <person name="Grigoriev I.V."/>
            <person name="Spatafora J.W."/>
            <person name="Choi I.-G."/>
        </authorList>
    </citation>
    <scope>NUCLEOTIDE SEQUENCE [LARGE SCALE GENOMIC DNA]</scope>
    <source>
        <strain evidence="1 2">KUC8140</strain>
    </source>
</reference>
<proteinExistence type="predicted"/>
<evidence type="ECO:0000313" key="1">
    <source>
        <dbReference type="EMBL" id="KLO10426.1"/>
    </source>
</evidence>
<dbReference type="Proteomes" id="UP000053477">
    <property type="component" value="Unassembled WGS sequence"/>
</dbReference>
<keyword evidence="2" id="KW-1185">Reference proteome</keyword>